<protein>
    <recommendedName>
        <fullName evidence="4">Reverse transcriptase zinc-binding domain-containing protein</fullName>
    </recommendedName>
</protein>
<feature type="transmembrane region" description="Helical" evidence="1">
    <location>
        <begin position="150"/>
        <end position="167"/>
    </location>
</feature>
<keyword evidence="1" id="KW-0812">Transmembrane</keyword>
<name>A0ABQ7E905_BRACR</name>
<comment type="caution">
    <text evidence="2">The sequence shown here is derived from an EMBL/GenBank/DDBJ whole genome shotgun (WGS) entry which is preliminary data.</text>
</comment>
<reference evidence="2 3" key="1">
    <citation type="journal article" date="2020" name="BMC Genomics">
        <title>Intraspecific diversification of the crop wild relative Brassica cretica Lam. using demographic model selection.</title>
        <authorList>
            <person name="Kioukis A."/>
            <person name="Michalopoulou V.A."/>
            <person name="Briers L."/>
            <person name="Pirintsos S."/>
            <person name="Studholme D.J."/>
            <person name="Pavlidis P."/>
            <person name="Sarris P.F."/>
        </authorList>
    </citation>
    <scope>NUCLEOTIDE SEQUENCE [LARGE SCALE GENOMIC DNA]</scope>
    <source>
        <strain evidence="3">cv. PFS-1207/04</strain>
    </source>
</reference>
<organism evidence="2 3">
    <name type="scientific">Brassica cretica</name>
    <name type="common">Mustard</name>
    <dbReference type="NCBI Taxonomy" id="69181"/>
    <lineage>
        <taxon>Eukaryota</taxon>
        <taxon>Viridiplantae</taxon>
        <taxon>Streptophyta</taxon>
        <taxon>Embryophyta</taxon>
        <taxon>Tracheophyta</taxon>
        <taxon>Spermatophyta</taxon>
        <taxon>Magnoliopsida</taxon>
        <taxon>eudicotyledons</taxon>
        <taxon>Gunneridae</taxon>
        <taxon>Pentapetalae</taxon>
        <taxon>rosids</taxon>
        <taxon>malvids</taxon>
        <taxon>Brassicales</taxon>
        <taxon>Brassicaceae</taxon>
        <taxon>Brassiceae</taxon>
        <taxon>Brassica</taxon>
    </lineage>
</organism>
<accession>A0ABQ7E905</accession>
<proteinExistence type="predicted"/>
<evidence type="ECO:0000313" key="2">
    <source>
        <dbReference type="EMBL" id="KAF3593040.1"/>
    </source>
</evidence>
<evidence type="ECO:0008006" key="4">
    <source>
        <dbReference type="Google" id="ProtNLM"/>
    </source>
</evidence>
<keyword evidence="1" id="KW-1133">Transmembrane helix</keyword>
<dbReference type="EMBL" id="QGKV02000299">
    <property type="protein sequence ID" value="KAF3593040.1"/>
    <property type="molecule type" value="Genomic_DNA"/>
</dbReference>
<keyword evidence="1" id="KW-0472">Membrane</keyword>
<gene>
    <name evidence="2" type="ORF">DY000_02022901</name>
</gene>
<dbReference type="Proteomes" id="UP000266723">
    <property type="component" value="Unassembled WGS sequence"/>
</dbReference>
<sequence>MSSEVYYRSWMDKPHLDPNTNLLTEEYVQGIGEFMRLVQQQPDAKSGTQKLGIVRNAKLADVLVDHQWRFHNTRDSNIELSTRTRMRVWEITQGCPFCSEPDASRDHLFFVCLYIYGLWLQFTGSLLRLATSPDWTDILVRILSAAHDRLASILLKLALQVTVYYIWRERNERRHTQVDKRTNSQR</sequence>
<feature type="transmembrane region" description="Helical" evidence="1">
    <location>
        <begin position="108"/>
        <end position="130"/>
    </location>
</feature>
<keyword evidence="3" id="KW-1185">Reference proteome</keyword>
<evidence type="ECO:0000313" key="3">
    <source>
        <dbReference type="Proteomes" id="UP000266723"/>
    </source>
</evidence>
<evidence type="ECO:0000256" key="1">
    <source>
        <dbReference type="SAM" id="Phobius"/>
    </source>
</evidence>